<dbReference type="EMBL" id="FMZE01000002">
    <property type="protein sequence ID" value="SDC46625.1"/>
    <property type="molecule type" value="Genomic_DNA"/>
</dbReference>
<evidence type="ECO:0000256" key="1">
    <source>
        <dbReference type="SAM" id="MobiDB-lite"/>
    </source>
</evidence>
<organism evidence="2 3">
    <name type="scientific">Prauserella marina</name>
    <dbReference type="NCBI Taxonomy" id="530584"/>
    <lineage>
        <taxon>Bacteria</taxon>
        <taxon>Bacillati</taxon>
        <taxon>Actinomycetota</taxon>
        <taxon>Actinomycetes</taxon>
        <taxon>Pseudonocardiales</taxon>
        <taxon>Pseudonocardiaceae</taxon>
        <taxon>Prauserella</taxon>
    </lineage>
</organism>
<dbReference type="GO" id="GO:0003677">
    <property type="term" value="F:DNA binding"/>
    <property type="evidence" value="ECO:0007669"/>
    <property type="project" value="InterPro"/>
</dbReference>
<dbReference type="InterPro" id="IPR023459">
    <property type="entry name" value="Tscrpt_elong_fac_GreA/B_fam"/>
</dbReference>
<dbReference type="GO" id="GO:0032784">
    <property type="term" value="P:regulation of DNA-templated transcription elongation"/>
    <property type="evidence" value="ECO:0007669"/>
    <property type="project" value="InterPro"/>
</dbReference>
<name>A0A1G6LV48_9PSEU</name>
<dbReference type="Gene3D" id="3.10.50.30">
    <property type="entry name" value="Transcription elongation factor, GreA/GreB, C-terminal domain"/>
    <property type="match status" value="1"/>
</dbReference>
<dbReference type="PIRSF" id="PIRSF006092">
    <property type="entry name" value="GreA_GreB"/>
    <property type="match status" value="1"/>
</dbReference>
<evidence type="ECO:0000313" key="2">
    <source>
        <dbReference type="EMBL" id="SDC46625.1"/>
    </source>
</evidence>
<dbReference type="STRING" id="530584.SAMN05421630_102215"/>
<dbReference type="SUPFAM" id="SSF54534">
    <property type="entry name" value="FKBP-like"/>
    <property type="match status" value="1"/>
</dbReference>
<keyword evidence="2" id="KW-0648">Protein biosynthesis</keyword>
<sequence length="165" mass="17252">MAGRAVKPDNGRMTSTGGLSPATRQRLENELEQIREQRSALAARLGDDPLGDSADQAELLGRAEHASRLDQRIAEITDLLHGGPIPDSDSALPSGTQVTLKFADGSVEEMVVVGIAEEAGDDLSALTADSPLGKAIAGHKKGDKFTYRTPAGEASAEIVELKPPA</sequence>
<keyword evidence="3" id="KW-1185">Reference proteome</keyword>
<gene>
    <name evidence="2" type="ORF">SAMN05421630_102215</name>
</gene>
<dbReference type="InterPro" id="IPR036953">
    <property type="entry name" value="GreA/GreB_C_sf"/>
</dbReference>
<dbReference type="AlphaFoldDB" id="A0A1G6LV48"/>
<dbReference type="GO" id="GO:0006354">
    <property type="term" value="P:DNA-templated transcription elongation"/>
    <property type="evidence" value="ECO:0007669"/>
    <property type="project" value="TreeGrafter"/>
</dbReference>
<feature type="compositionally biased region" description="Basic and acidic residues" evidence="1">
    <location>
        <begin position="1"/>
        <end position="10"/>
    </location>
</feature>
<accession>A0A1G6LV48</accession>
<reference evidence="2 3" key="1">
    <citation type="submission" date="2016-10" db="EMBL/GenBank/DDBJ databases">
        <authorList>
            <person name="de Groot N.N."/>
        </authorList>
    </citation>
    <scope>NUCLEOTIDE SEQUENCE [LARGE SCALE GENOMIC DNA]</scope>
    <source>
        <strain evidence="2 3">CGMCC 4.5506</strain>
    </source>
</reference>
<feature type="region of interest" description="Disordered" evidence="1">
    <location>
        <begin position="1"/>
        <end position="27"/>
    </location>
</feature>
<protein>
    <submittedName>
        <fullName evidence="2">Transcription elongation factor, GreA/GreB family</fullName>
    </submittedName>
</protein>
<dbReference type="NCBIfam" id="NF004548">
    <property type="entry name" value="PRK05892.1"/>
    <property type="match status" value="1"/>
</dbReference>
<dbReference type="PANTHER" id="PTHR30437:SF4">
    <property type="entry name" value="TRANSCRIPTION ELONGATION FACTOR GREA"/>
    <property type="match status" value="1"/>
</dbReference>
<evidence type="ECO:0000313" key="3">
    <source>
        <dbReference type="Proteomes" id="UP000199494"/>
    </source>
</evidence>
<keyword evidence="2" id="KW-0251">Elongation factor</keyword>
<dbReference type="Proteomes" id="UP000199494">
    <property type="component" value="Unassembled WGS sequence"/>
</dbReference>
<dbReference type="GO" id="GO:0003746">
    <property type="term" value="F:translation elongation factor activity"/>
    <property type="evidence" value="ECO:0007669"/>
    <property type="project" value="UniProtKB-KW"/>
</dbReference>
<dbReference type="GO" id="GO:0070063">
    <property type="term" value="F:RNA polymerase binding"/>
    <property type="evidence" value="ECO:0007669"/>
    <property type="project" value="InterPro"/>
</dbReference>
<dbReference type="PANTHER" id="PTHR30437">
    <property type="entry name" value="TRANSCRIPTION ELONGATION FACTOR GREA"/>
    <property type="match status" value="1"/>
</dbReference>
<dbReference type="Pfam" id="PF01272">
    <property type="entry name" value="GreA_GreB"/>
    <property type="match status" value="1"/>
</dbReference>
<proteinExistence type="predicted"/>
<dbReference type="InterPro" id="IPR001437">
    <property type="entry name" value="Tscrpt_elong_fac_GreA/B_C"/>
</dbReference>